<organism evidence="4 5">
    <name type="scientific">Nocardiopsis akebiae</name>
    <dbReference type="NCBI Taxonomy" id="2831968"/>
    <lineage>
        <taxon>Bacteria</taxon>
        <taxon>Bacillati</taxon>
        <taxon>Actinomycetota</taxon>
        <taxon>Actinomycetes</taxon>
        <taxon>Streptosporangiales</taxon>
        <taxon>Nocardiopsidaceae</taxon>
        <taxon>Nocardiopsis</taxon>
    </lineage>
</organism>
<dbReference type="SUPFAM" id="SSF53613">
    <property type="entry name" value="Ribokinase-like"/>
    <property type="match status" value="1"/>
</dbReference>
<dbReference type="PANTHER" id="PTHR10584">
    <property type="entry name" value="SUGAR KINASE"/>
    <property type="match status" value="1"/>
</dbReference>
<dbReference type="EMBL" id="CP074132">
    <property type="protein sequence ID" value="QUX30411.1"/>
    <property type="molecule type" value="Genomic_DNA"/>
</dbReference>
<evidence type="ECO:0000259" key="3">
    <source>
        <dbReference type="Pfam" id="PF00294"/>
    </source>
</evidence>
<evidence type="ECO:0000313" key="4">
    <source>
        <dbReference type="EMBL" id="QUX30411.1"/>
    </source>
</evidence>
<evidence type="ECO:0000256" key="2">
    <source>
        <dbReference type="ARBA" id="ARBA00022777"/>
    </source>
</evidence>
<dbReference type="InterPro" id="IPR011611">
    <property type="entry name" value="PfkB_dom"/>
</dbReference>
<keyword evidence="1" id="KW-0808">Transferase</keyword>
<protein>
    <submittedName>
        <fullName evidence="4">Sugar kinase</fullName>
    </submittedName>
</protein>
<evidence type="ECO:0000313" key="5">
    <source>
        <dbReference type="Proteomes" id="UP000678016"/>
    </source>
</evidence>
<name>A0ABX8CBK0_9ACTN</name>
<dbReference type="Proteomes" id="UP000678016">
    <property type="component" value="Chromosome"/>
</dbReference>
<accession>A0ABX8CBK0</accession>
<keyword evidence="2 4" id="KW-0418">Kinase</keyword>
<dbReference type="InterPro" id="IPR029056">
    <property type="entry name" value="Ribokinase-like"/>
</dbReference>
<sequence>MTGRLVHVGPVIIDVVMAVDALPRAGEGVFASSARTLVGGGFNVVAAAARAGMEVVYAGAHGTGPHGDLARAALRSEGVAVAHAPSPDADTGFCVALVDGDAERTFVTRLGAEMDLSLDRLRALRPEPGDFVYTVGYSLLPGPRADDLLTWIGGLPEGVRLVLDPAPVVGDVPGPTLDRVLARVDLLSLSAAEAATVTGRSVPEEAAALLLPRIRPGGTVVVRDSARGCAVAGTGGGDGTVSGGSAARRVPGFAVRAVDTNGAGDAHVGVFTAAVAEGMDPLSAARRANAAAALAVTRRGPATCPTAKETDVFLEEAEGDGVPDRGR</sequence>
<keyword evidence="5" id="KW-1185">Reference proteome</keyword>
<proteinExistence type="predicted"/>
<dbReference type="Gene3D" id="3.40.1190.20">
    <property type="match status" value="1"/>
</dbReference>
<dbReference type="RefSeq" id="WP_212643182.1">
    <property type="nucleotide sequence ID" value="NZ_CP074132.1"/>
</dbReference>
<feature type="domain" description="Carbohydrate kinase PfkB" evidence="3">
    <location>
        <begin position="5"/>
        <end position="304"/>
    </location>
</feature>
<reference evidence="5" key="1">
    <citation type="submission" date="2021-05" db="EMBL/GenBank/DDBJ databases">
        <title>Direct Submission.</title>
        <authorList>
            <person name="Li K."/>
            <person name="Gao J."/>
        </authorList>
    </citation>
    <scope>NUCLEOTIDE SEQUENCE [LARGE SCALE GENOMIC DNA]</scope>
    <source>
        <strain evidence="5">HDS12</strain>
    </source>
</reference>
<dbReference type="GO" id="GO:0016301">
    <property type="term" value="F:kinase activity"/>
    <property type="evidence" value="ECO:0007669"/>
    <property type="project" value="UniProtKB-KW"/>
</dbReference>
<dbReference type="Pfam" id="PF00294">
    <property type="entry name" value="PfkB"/>
    <property type="match status" value="1"/>
</dbReference>
<dbReference type="PANTHER" id="PTHR10584:SF167">
    <property type="entry name" value="PFKB DOMAIN PROTEIN"/>
    <property type="match status" value="1"/>
</dbReference>
<evidence type="ECO:0000256" key="1">
    <source>
        <dbReference type="ARBA" id="ARBA00022679"/>
    </source>
</evidence>
<gene>
    <name evidence="4" type="ORF">KGD83_07765</name>
</gene>